<accession>A0AAJ2H2U5</accession>
<protein>
    <submittedName>
        <fullName evidence="1">Uncharacterized protein</fullName>
    </submittedName>
</protein>
<gene>
    <name evidence="1" type="ORF">RJJ65_37225</name>
</gene>
<dbReference type="SUPFAM" id="SSF56112">
    <property type="entry name" value="Protein kinase-like (PK-like)"/>
    <property type="match status" value="1"/>
</dbReference>
<sequence length="94" mass="11560">SMRRQPTHLNGMFSRQEVVQYYLNKTGMQTSNWTFYEVFGVFRLAVIAQQIYYRYYHKQTNNPAFKNFWLVIHALHLRCLKLMAQHRIEQFKRK</sequence>
<evidence type="ECO:0000313" key="1">
    <source>
        <dbReference type="EMBL" id="MDR9778182.1"/>
    </source>
</evidence>
<dbReference type="InterPro" id="IPR011009">
    <property type="entry name" value="Kinase-like_dom_sf"/>
</dbReference>
<reference evidence="1" key="1">
    <citation type="submission" date="2023-04" db="EMBL/GenBank/DDBJ databases">
        <title>Genomic characterization of faba bean (Vicia faba) microsymbionts in Mexican soils.</title>
        <authorList>
            <person name="Rivera Orduna F.N."/>
            <person name="Guevara-Luna J."/>
            <person name="Yan J."/>
            <person name="Arroyo-Herrera I."/>
            <person name="Li Y."/>
            <person name="Vasquez-Murrieta M.S."/>
            <person name="Wang E.T."/>
        </authorList>
    </citation>
    <scope>NUCLEOTIDE SEQUENCE</scope>
    <source>
        <strain evidence="1">CH26</strain>
    </source>
</reference>
<dbReference type="AlphaFoldDB" id="A0AAJ2H2U5"/>
<organism evidence="1 2">
    <name type="scientific">Rhizobium hidalgonense</name>
    <dbReference type="NCBI Taxonomy" id="1538159"/>
    <lineage>
        <taxon>Bacteria</taxon>
        <taxon>Pseudomonadati</taxon>
        <taxon>Pseudomonadota</taxon>
        <taxon>Alphaproteobacteria</taxon>
        <taxon>Hyphomicrobiales</taxon>
        <taxon>Rhizobiaceae</taxon>
        <taxon>Rhizobium/Agrobacterium group</taxon>
        <taxon>Rhizobium</taxon>
    </lineage>
</organism>
<name>A0AAJ2H2U5_9HYPH</name>
<dbReference type="EMBL" id="JAVLSF010000551">
    <property type="protein sequence ID" value="MDR9778182.1"/>
    <property type="molecule type" value="Genomic_DNA"/>
</dbReference>
<dbReference type="RefSeq" id="WP_375166403.1">
    <property type="nucleotide sequence ID" value="NZ_JAVLSF010000551.1"/>
</dbReference>
<proteinExistence type="predicted"/>
<dbReference type="Gene3D" id="3.90.1200.10">
    <property type="match status" value="1"/>
</dbReference>
<comment type="caution">
    <text evidence="1">The sequence shown here is derived from an EMBL/GenBank/DDBJ whole genome shotgun (WGS) entry which is preliminary data.</text>
</comment>
<feature type="non-terminal residue" evidence="1">
    <location>
        <position position="1"/>
    </location>
</feature>
<evidence type="ECO:0000313" key="2">
    <source>
        <dbReference type="Proteomes" id="UP001268610"/>
    </source>
</evidence>
<dbReference type="Proteomes" id="UP001268610">
    <property type="component" value="Unassembled WGS sequence"/>
</dbReference>